<proteinExistence type="predicted"/>
<evidence type="ECO:0000313" key="2">
    <source>
        <dbReference type="EMBL" id="QWQ31605.1"/>
    </source>
</evidence>
<reference evidence="2" key="1">
    <citation type="submission" date="2021-06" db="EMBL/GenBank/DDBJ databases">
        <title>An adapted protocol for Saccharibacteria cultivation: two new species join this phylum of Candidate Phyla Radiations.</title>
        <authorList>
            <person name="Ibrahim A."/>
            <person name="Maatouk M."/>
            <person name="Raoult D."/>
            <person name="Bittar F."/>
        </authorList>
    </citation>
    <scope>NUCLEOTIDE SEQUENCE</scope>
    <source>
        <strain evidence="2">IHU2</strain>
    </source>
</reference>
<accession>A0A8F1MA53</accession>
<dbReference type="RefSeq" id="WP_232736377.1">
    <property type="nucleotide sequence ID" value="NZ_CP076459.1"/>
</dbReference>
<dbReference type="KEGG" id="mvl:KOY49_01140"/>
<evidence type="ECO:0000256" key="1">
    <source>
        <dbReference type="SAM" id="MobiDB-lite"/>
    </source>
</evidence>
<organism evidence="2 3">
    <name type="scientific">Candidatus Minimicrobia vallesae</name>
    <dbReference type="NCBI Taxonomy" id="2841264"/>
    <lineage>
        <taxon>Bacteria</taxon>
        <taxon>Candidatus Saccharimonadota</taxon>
        <taxon>Candidatus Saccharimonadota incertae sedis</taxon>
        <taxon>Candidatus Minimicrobia</taxon>
    </lineage>
</organism>
<keyword evidence="3" id="KW-1185">Reference proteome</keyword>
<protein>
    <submittedName>
        <fullName evidence="2">Uncharacterized protein</fullName>
    </submittedName>
</protein>
<dbReference type="Proteomes" id="UP000677117">
    <property type="component" value="Chromosome"/>
</dbReference>
<name>A0A8F1MA53_9BACT</name>
<feature type="region of interest" description="Disordered" evidence="1">
    <location>
        <begin position="50"/>
        <end position="74"/>
    </location>
</feature>
<sequence>MSKREYRLPIHDVIMGVGLGARADRGGWNRTKETPATAADNDTEVLLNQREEERRKMTPEEQKAADEAAIKNSI</sequence>
<dbReference type="AlphaFoldDB" id="A0A8F1MA53"/>
<evidence type="ECO:0000313" key="3">
    <source>
        <dbReference type="Proteomes" id="UP000677117"/>
    </source>
</evidence>
<dbReference type="EMBL" id="CP076459">
    <property type="protein sequence ID" value="QWQ31605.1"/>
    <property type="molecule type" value="Genomic_DNA"/>
</dbReference>
<gene>
    <name evidence="2" type="ORF">KOY49_01140</name>
</gene>